<proteinExistence type="inferred from homology"/>
<dbReference type="Gene3D" id="3.90.470.20">
    <property type="entry name" value="4'-phosphopantetheinyl transferase domain"/>
    <property type="match status" value="2"/>
</dbReference>
<name>A0A850QEW5_9RHOB</name>
<dbReference type="InterPro" id="IPR008278">
    <property type="entry name" value="4-PPantetheinyl_Trfase_dom"/>
</dbReference>
<protein>
    <submittedName>
        <fullName evidence="5">4'-phosphopantetheinyl transferase superfamily protein</fullName>
    </submittedName>
</protein>
<evidence type="ECO:0000313" key="5">
    <source>
        <dbReference type="EMBL" id="NVO24391.1"/>
    </source>
</evidence>
<dbReference type="PANTHER" id="PTHR12215:SF10">
    <property type="entry name" value="L-AMINOADIPATE-SEMIALDEHYDE DEHYDROGENASE-PHOSPHOPANTETHEINYL TRANSFERASE"/>
    <property type="match status" value="1"/>
</dbReference>
<dbReference type="EMBL" id="JABCJE010000006">
    <property type="protein sequence ID" value="NVO24391.1"/>
    <property type="molecule type" value="Genomic_DNA"/>
</dbReference>
<dbReference type="PANTHER" id="PTHR12215">
    <property type="entry name" value="PHOSPHOPANTETHEINE TRANSFERASE"/>
    <property type="match status" value="1"/>
</dbReference>
<dbReference type="SUPFAM" id="SSF56214">
    <property type="entry name" value="4'-phosphopantetheinyl transferase"/>
    <property type="match status" value="1"/>
</dbReference>
<feature type="region of interest" description="Disordered" evidence="3">
    <location>
        <begin position="1"/>
        <end position="25"/>
    </location>
</feature>
<evidence type="ECO:0000256" key="1">
    <source>
        <dbReference type="ARBA" id="ARBA00010990"/>
    </source>
</evidence>
<evidence type="ECO:0000313" key="6">
    <source>
        <dbReference type="Proteomes" id="UP000592216"/>
    </source>
</evidence>
<evidence type="ECO:0000256" key="2">
    <source>
        <dbReference type="ARBA" id="ARBA00022679"/>
    </source>
</evidence>
<organism evidence="5 6">
    <name type="scientific">Donghicola mangrovi</name>
    <dbReference type="NCBI Taxonomy" id="2729614"/>
    <lineage>
        <taxon>Bacteria</taxon>
        <taxon>Pseudomonadati</taxon>
        <taxon>Pseudomonadota</taxon>
        <taxon>Alphaproteobacteria</taxon>
        <taxon>Rhodobacterales</taxon>
        <taxon>Roseobacteraceae</taxon>
        <taxon>Donghicola</taxon>
    </lineage>
</organism>
<dbReference type="GO" id="GO:0005829">
    <property type="term" value="C:cytosol"/>
    <property type="evidence" value="ECO:0007669"/>
    <property type="project" value="TreeGrafter"/>
</dbReference>
<keyword evidence="2 5" id="KW-0808">Transferase</keyword>
<dbReference type="InterPro" id="IPR050559">
    <property type="entry name" value="P-Pant_transferase_sf"/>
</dbReference>
<reference evidence="5 6" key="1">
    <citation type="submission" date="2020-04" db="EMBL/GenBank/DDBJ databases">
        <title>Donghicola sp., a member of the Rhodobacteraceae family isolated from mangrove forest in Thailand.</title>
        <authorList>
            <person name="Charoenyingcharoen P."/>
            <person name="Yukphan P."/>
        </authorList>
    </citation>
    <scope>NUCLEOTIDE SEQUENCE [LARGE SCALE GENOMIC DNA]</scope>
    <source>
        <strain evidence="5 6">B5-SW-15</strain>
    </source>
</reference>
<dbReference type="Proteomes" id="UP000592216">
    <property type="component" value="Unassembled WGS sequence"/>
</dbReference>
<accession>A0A850QEW5</accession>
<dbReference type="Pfam" id="PF01648">
    <property type="entry name" value="ACPS"/>
    <property type="match status" value="1"/>
</dbReference>
<dbReference type="GO" id="GO:0019878">
    <property type="term" value="P:lysine biosynthetic process via aminoadipic acid"/>
    <property type="evidence" value="ECO:0007669"/>
    <property type="project" value="TreeGrafter"/>
</dbReference>
<dbReference type="GO" id="GO:0000287">
    <property type="term" value="F:magnesium ion binding"/>
    <property type="evidence" value="ECO:0007669"/>
    <property type="project" value="InterPro"/>
</dbReference>
<comment type="similarity">
    <text evidence="1">Belongs to the P-Pant transferase superfamily. Gsp/Sfp/HetI/AcpT family.</text>
</comment>
<comment type="caution">
    <text evidence="5">The sequence shown here is derived from an EMBL/GenBank/DDBJ whole genome shotgun (WGS) entry which is preliminary data.</text>
</comment>
<sequence>MGATKQLRSLIGPNTQVRHSPRGRPMTTDGTFVSISHTQGYVAAACSADGKIGVDLSGPEDLPHLTPAASFFLSSEEEGVSLNLPEHQRLEYLQKLWVLKEALLKGVGIGLGLDPRGLSFDCRGNEWRCHAAPRWRFDVREIAPGFVCGLAIKSQYARVEWHSSC</sequence>
<evidence type="ECO:0000256" key="3">
    <source>
        <dbReference type="SAM" id="MobiDB-lite"/>
    </source>
</evidence>
<evidence type="ECO:0000259" key="4">
    <source>
        <dbReference type="Pfam" id="PF01648"/>
    </source>
</evidence>
<gene>
    <name evidence="5" type="ORF">HJ536_13575</name>
</gene>
<dbReference type="AlphaFoldDB" id="A0A850QEW5"/>
<dbReference type="GO" id="GO:0008897">
    <property type="term" value="F:holo-[acyl-carrier-protein] synthase activity"/>
    <property type="evidence" value="ECO:0007669"/>
    <property type="project" value="InterPro"/>
</dbReference>
<feature type="domain" description="4'-phosphopantetheinyl transferase" evidence="4">
    <location>
        <begin position="52"/>
        <end position="121"/>
    </location>
</feature>
<dbReference type="InterPro" id="IPR037143">
    <property type="entry name" value="4-PPantetheinyl_Trfase_dom_sf"/>
</dbReference>